<organism evidence="1">
    <name type="scientific">uncultured Woeseiaceae bacterium</name>
    <dbReference type="NCBI Taxonomy" id="1983305"/>
    <lineage>
        <taxon>Bacteria</taxon>
        <taxon>Pseudomonadati</taxon>
        <taxon>Pseudomonadota</taxon>
        <taxon>Gammaproteobacteria</taxon>
        <taxon>Woeseiales</taxon>
        <taxon>Woeseiaceae</taxon>
        <taxon>environmental samples</taxon>
    </lineage>
</organism>
<dbReference type="AlphaFoldDB" id="A0A7D9H414"/>
<dbReference type="EMBL" id="LR633967">
    <property type="protein sequence ID" value="VUX55879.1"/>
    <property type="molecule type" value="Genomic_DNA"/>
</dbReference>
<sequence length="103" mass="11606">MSLLRFFHVDCGVDMPLAAPYRLRLQAPNVRGLDDVFPLESIQLPASPNTNQFTPLYEDYAVENEIMLLMIWVQASLAEATIFSDKLDALTKELQACLKNDSC</sequence>
<protein>
    <submittedName>
        <fullName evidence="1">Uncharacterized protein</fullName>
    </submittedName>
</protein>
<name>A0A7D9H414_9GAMM</name>
<reference evidence="1" key="1">
    <citation type="submission" date="2019-07" db="EMBL/GenBank/DDBJ databases">
        <authorList>
            <person name="Weber M."/>
            <person name="Kostadinov I."/>
            <person name="Kostadinov D I."/>
        </authorList>
    </citation>
    <scope>NUCLEOTIDE SEQUENCE</scope>
    <source>
        <strain evidence="1">Gfbio:sag-sample-m06:053724c1-46a9-4a36-b237-ea2bf867836b</strain>
    </source>
</reference>
<evidence type="ECO:0000313" key="1">
    <source>
        <dbReference type="EMBL" id="VUX55879.1"/>
    </source>
</evidence>
<proteinExistence type="predicted"/>
<accession>A0A7D9H414</accession>
<gene>
    <name evidence="1" type="ORF">JTBM06_V1_150011</name>
</gene>